<dbReference type="EMBL" id="LAZR01003888">
    <property type="protein sequence ID" value="KKN13765.1"/>
    <property type="molecule type" value="Genomic_DNA"/>
</dbReference>
<organism evidence="1">
    <name type="scientific">marine sediment metagenome</name>
    <dbReference type="NCBI Taxonomy" id="412755"/>
    <lineage>
        <taxon>unclassified sequences</taxon>
        <taxon>metagenomes</taxon>
        <taxon>ecological metagenomes</taxon>
    </lineage>
</organism>
<accession>A0A0F9N2J1</accession>
<evidence type="ECO:0000313" key="1">
    <source>
        <dbReference type="EMBL" id="KKN13765.1"/>
    </source>
</evidence>
<dbReference type="AlphaFoldDB" id="A0A0F9N2J1"/>
<reference evidence="1" key="1">
    <citation type="journal article" date="2015" name="Nature">
        <title>Complex archaea that bridge the gap between prokaryotes and eukaryotes.</title>
        <authorList>
            <person name="Spang A."/>
            <person name="Saw J.H."/>
            <person name="Jorgensen S.L."/>
            <person name="Zaremba-Niedzwiedzka K."/>
            <person name="Martijn J."/>
            <person name="Lind A.E."/>
            <person name="van Eijk R."/>
            <person name="Schleper C."/>
            <person name="Guy L."/>
            <person name="Ettema T.J."/>
        </authorList>
    </citation>
    <scope>NUCLEOTIDE SEQUENCE</scope>
</reference>
<proteinExistence type="predicted"/>
<name>A0A0F9N2J1_9ZZZZ</name>
<gene>
    <name evidence="1" type="ORF">LCGC14_1003150</name>
</gene>
<sequence>MGYMCGSCEHEHQLSEQVVRYVTTDRDAVEPTHHVCQEPECPCASLDPTDHEDRVALITAGEIDA</sequence>
<comment type="caution">
    <text evidence="1">The sequence shown here is derived from an EMBL/GenBank/DDBJ whole genome shotgun (WGS) entry which is preliminary data.</text>
</comment>
<protein>
    <submittedName>
        <fullName evidence="1">Uncharacterized protein</fullName>
    </submittedName>
</protein>